<keyword evidence="1 2" id="KW-0732">Signal</keyword>
<dbReference type="Pfam" id="PF21783">
    <property type="entry name" value="YNCE"/>
    <property type="match status" value="1"/>
</dbReference>
<dbReference type="STRING" id="67331.SAMN04490357_7375"/>
<dbReference type="Proteomes" id="UP000182375">
    <property type="component" value="Unassembled WGS sequence"/>
</dbReference>
<gene>
    <name evidence="4" type="ORF">SAMN04490357_7375</name>
</gene>
<dbReference type="InterPro" id="IPR015943">
    <property type="entry name" value="WD40/YVTN_repeat-like_dom_sf"/>
</dbReference>
<feature type="chain" id="PRO_5010332809" evidence="2">
    <location>
        <begin position="46"/>
        <end position="621"/>
    </location>
</feature>
<organism evidence="4 5">
    <name type="scientific">Streptomyces misionensis</name>
    <dbReference type="NCBI Taxonomy" id="67331"/>
    <lineage>
        <taxon>Bacteria</taxon>
        <taxon>Bacillati</taxon>
        <taxon>Actinomycetota</taxon>
        <taxon>Actinomycetes</taxon>
        <taxon>Kitasatosporales</taxon>
        <taxon>Streptomycetaceae</taxon>
        <taxon>Streptomyces</taxon>
    </lineage>
</organism>
<evidence type="ECO:0000256" key="1">
    <source>
        <dbReference type="ARBA" id="ARBA00022729"/>
    </source>
</evidence>
<dbReference type="SUPFAM" id="SSF50974">
    <property type="entry name" value="Nitrous oxide reductase, N-terminal domain"/>
    <property type="match status" value="1"/>
</dbReference>
<dbReference type="NCBIfam" id="TIGR02276">
    <property type="entry name" value="beta_rpt_yvtn"/>
    <property type="match status" value="7"/>
</dbReference>
<accession>A0A1H5H6H2</accession>
<dbReference type="InterPro" id="IPR002909">
    <property type="entry name" value="IPT_dom"/>
</dbReference>
<dbReference type="GeneID" id="95516362"/>
<feature type="domain" description="IPT/TIG" evidence="3">
    <location>
        <begin position="432"/>
        <end position="517"/>
    </location>
</feature>
<dbReference type="InterPro" id="IPR014756">
    <property type="entry name" value="Ig_E-set"/>
</dbReference>
<dbReference type="Gene3D" id="2.60.40.10">
    <property type="entry name" value="Immunoglobulins"/>
    <property type="match status" value="3"/>
</dbReference>
<dbReference type="Pfam" id="PF01833">
    <property type="entry name" value="TIG"/>
    <property type="match status" value="2"/>
</dbReference>
<proteinExistence type="predicted"/>
<evidence type="ECO:0000259" key="3">
    <source>
        <dbReference type="SMART" id="SM00429"/>
    </source>
</evidence>
<dbReference type="AlphaFoldDB" id="A0A1H5H6H2"/>
<dbReference type="SMART" id="SM00429">
    <property type="entry name" value="IPT"/>
    <property type="match status" value="2"/>
</dbReference>
<protein>
    <submittedName>
        <fullName evidence="4">40-residue YVTN family beta-propeller repeat-containing protein</fullName>
    </submittedName>
</protein>
<dbReference type="GO" id="GO:0005975">
    <property type="term" value="P:carbohydrate metabolic process"/>
    <property type="evidence" value="ECO:0007669"/>
    <property type="project" value="UniProtKB-ARBA"/>
</dbReference>
<evidence type="ECO:0000256" key="2">
    <source>
        <dbReference type="SAM" id="SignalP"/>
    </source>
</evidence>
<sequence>MAPTTVHTAIRPGRLRRLRRGAAGALATALLGTAAALLPAVPAHAAAPAQLVYVANSDSDSVTVYDPATGAKVTDVMVGSQPRSVALSPDGTQAYVTDYAGGAITVIDTATNTAVDAFAVGAAPTPVAFSPDGAHAYVGLTGSPGQVAVIDTATRTVTATVPVGGQPFALQVRPDGGRVYVADFVKNVVEVIDTATNTLAATIAEPAGARSPTGLAVSPDGASVYVTNYNSRNVTVIDAGSYLVTALVPVGAQPFGVAVTPDGGSVYVANMSSGSVSVLDAATNTVTATVPVGVRPFGVTADPEGGAVYVANNTSNTVSTISTATNTVTATVSAGLAPFGLAVSKPAPPKVTGLAPGHGPVAGSTTITLTGSHLSGTTAVSFDGTPAANVTVVDDSTVTAAAPAHAAGTVDVTLSARGRTVPAGQYTYEDPAPVLSGLAPATGPAAGGTVVTLTGSHFTGATAVNFGTVPATSFTVVDDSTITATAPAAAAAGPVDVSVTTPAGTSATGATDRYTYTKDTAKLTANPLLLSIGPGQLSVNLNLSAALTDTTTGKAVPGATVTFKVGATTVCTAITNAAGTASCTGPCPVAAVLLNLGYTATYAGDPAHEAATATAGLIRIG</sequence>
<reference evidence="4 5" key="1">
    <citation type="submission" date="2016-10" db="EMBL/GenBank/DDBJ databases">
        <authorList>
            <person name="de Groot N.N."/>
        </authorList>
    </citation>
    <scope>NUCLEOTIDE SEQUENCE [LARGE SCALE GENOMIC DNA]</scope>
    <source>
        <strain evidence="4 5">DSM 40306</strain>
    </source>
</reference>
<dbReference type="InterPro" id="IPR048433">
    <property type="entry name" value="YNCE-like_beta-prop"/>
</dbReference>
<dbReference type="InterPro" id="IPR013783">
    <property type="entry name" value="Ig-like_fold"/>
</dbReference>
<evidence type="ECO:0000313" key="5">
    <source>
        <dbReference type="Proteomes" id="UP000182375"/>
    </source>
</evidence>
<dbReference type="CDD" id="cd00603">
    <property type="entry name" value="IPT_PCSR"/>
    <property type="match status" value="1"/>
</dbReference>
<feature type="signal peptide" evidence="2">
    <location>
        <begin position="1"/>
        <end position="45"/>
    </location>
</feature>
<name>A0A1H5H6H2_9ACTN</name>
<dbReference type="InterPro" id="IPR011045">
    <property type="entry name" value="N2O_reductase_N"/>
</dbReference>
<dbReference type="EMBL" id="FNTD01000004">
    <property type="protein sequence ID" value="SEE23539.1"/>
    <property type="molecule type" value="Genomic_DNA"/>
</dbReference>
<dbReference type="InterPro" id="IPR051200">
    <property type="entry name" value="Host-pathogen_enzymatic-act"/>
</dbReference>
<dbReference type="PANTHER" id="PTHR47197">
    <property type="entry name" value="PROTEIN NIRF"/>
    <property type="match status" value="1"/>
</dbReference>
<dbReference type="InterPro" id="IPR011964">
    <property type="entry name" value="YVTN_b-propeller_repeat"/>
</dbReference>
<evidence type="ECO:0000313" key="4">
    <source>
        <dbReference type="EMBL" id="SEE23539.1"/>
    </source>
</evidence>
<dbReference type="PANTHER" id="PTHR47197:SF3">
    <property type="entry name" value="DIHYDRO-HEME D1 DEHYDROGENASE"/>
    <property type="match status" value="1"/>
</dbReference>
<dbReference type="SUPFAM" id="SSF81296">
    <property type="entry name" value="E set domains"/>
    <property type="match status" value="2"/>
</dbReference>
<feature type="domain" description="IPT/TIG" evidence="3">
    <location>
        <begin position="348"/>
        <end position="429"/>
    </location>
</feature>
<dbReference type="RefSeq" id="WP_074995737.1">
    <property type="nucleotide sequence ID" value="NZ_FNTD01000004.1"/>
</dbReference>
<dbReference type="Gene3D" id="2.130.10.10">
    <property type="entry name" value="YVTN repeat-like/Quinoprotein amine dehydrogenase"/>
    <property type="match status" value="3"/>
</dbReference>